<dbReference type="KEGG" id="dmp:FAK_22340"/>
<feature type="domain" description="Integrase catalytic" evidence="1">
    <location>
        <begin position="121"/>
        <end position="294"/>
    </location>
</feature>
<evidence type="ECO:0000313" key="18">
    <source>
        <dbReference type="Proteomes" id="UP001366166"/>
    </source>
</evidence>
<dbReference type="EMBL" id="AP028679">
    <property type="protein sequence ID" value="BEQ17002.1"/>
    <property type="molecule type" value="Genomic_DNA"/>
</dbReference>
<dbReference type="EMBL" id="AP028679">
    <property type="protein sequence ID" value="BEQ13143.1"/>
    <property type="molecule type" value="Genomic_DNA"/>
</dbReference>
<sequence>MYTDMDQWARIRLELRDGQASKRELMRREGIHWDTLQKIQNFPEPPGYRLSTPRAKPKLGPYLELIARIIKEDKKVPKKQRHTATRIYHRIKEAGYQGKYTQVKEAVRAIKRVSQEVYMPLVHRPGEAQVDFGYALAKVSGELRKIALFIMALPYSDAFFVAAFDKECSESYWEGHARAFEFFGGVPHRISYDNSKVLVSKIIGPHERKLTDGFLKLQSHYLFREHFCRVRRPNEKGVVEGVVKYARQNFLVPVPQVKDLAELNAMLLRQCRDDMKRRLRGKGGSKAEVLQEDQTAFVPLPPSRFDACRKQPTRANSLSLVRFDDNDYSVPVACAHHEIVAKGYVDRVVLCHHDVVVARHSRSWGKEGVFFDYRHYLPLLERKPGSLDHARPLADLDLSECFEVLRRRLVAGEDMPGQGTRKYIKVLRLLEDHSMARLKRAVEQALYAGAYAPEAIVHLLEPPSSGPAATFLLDGREHLGRVSVAGPDITVYDSLLAQGGALS</sequence>
<proteinExistence type="predicted"/>
<dbReference type="PROSITE" id="PS50994">
    <property type="entry name" value="INTEGRASE"/>
    <property type="match status" value="1"/>
</dbReference>
<dbReference type="EMBL" id="AP028679">
    <property type="protein sequence ID" value="BEQ14810.1"/>
    <property type="molecule type" value="Genomic_DNA"/>
</dbReference>
<dbReference type="PANTHER" id="PTHR35004:SF7">
    <property type="entry name" value="INTEGRASE PROTEIN"/>
    <property type="match status" value="1"/>
</dbReference>
<dbReference type="KEGG" id="dmp:FAK_12370"/>
<dbReference type="EMBL" id="AP028679">
    <property type="protein sequence ID" value="BEQ14171.1"/>
    <property type="molecule type" value="Genomic_DNA"/>
</dbReference>
<dbReference type="InterPro" id="IPR054353">
    <property type="entry name" value="IstA-like_C"/>
</dbReference>
<dbReference type="KEGG" id="dmp:FAK_32670"/>
<dbReference type="Proteomes" id="UP001366166">
    <property type="component" value="Chromosome"/>
</dbReference>
<evidence type="ECO:0000313" key="7">
    <source>
        <dbReference type="EMBL" id="BEQ14810.1"/>
    </source>
</evidence>
<dbReference type="KEGG" id="dmp:FAK_24060"/>
<reference evidence="12 18" key="2">
    <citation type="journal article" date="2023" name="Arch. Microbiol.">
        <title>Desulfoferula mesophilus gen. nov. sp. nov., a mesophilic sulfate-reducing bacterium isolated from a brackish lake sediment.</title>
        <authorList>
            <person name="Watanabe T."/>
            <person name="Yabe T."/>
            <person name="Tsuji J.M."/>
            <person name="Fukui M."/>
        </authorList>
    </citation>
    <scope>NUCLEOTIDE SEQUENCE</scope>
    <source>
        <strain evidence="12 18">12FAK</strain>
    </source>
</reference>
<dbReference type="EMBL" id="AP028679">
    <property type="protein sequence ID" value="BEQ16396.1"/>
    <property type="molecule type" value="Genomic_DNA"/>
</dbReference>
<dbReference type="KEGG" id="dmp:FAK_18760"/>
<dbReference type="KEGG" id="dmp:FAK_34620"/>
<dbReference type="EMBL" id="AP028679">
    <property type="protein sequence ID" value="BEQ15340.1"/>
    <property type="molecule type" value="Genomic_DNA"/>
</dbReference>
<name>A0AAU9EGB3_9BACT</name>
<evidence type="ECO:0000313" key="16">
    <source>
        <dbReference type="EMBL" id="BEQ16967.1"/>
    </source>
</evidence>
<evidence type="ECO:0000313" key="6">
    <source>
        <dbReference type="EMBL" id="BEQ14405.1"/>
    </source>
</evidence>
<dbReference type="KEGG" id="dmp:FAK_32790"/>
<dbReference type="KEGG" id="dmp:FAK_03440"/>
<evidence type="ECO:0000313" key="8">
    <source>
        <dbReference type="EMBL" id="BEQ15168.1"/>
    </source>
</evidence>
<dbReference type="KEGG" id="dmp:FAK_02090"/>
<dbReference type="EMBL" id="AP028679">
    <property type="protein sequence ID" value="BEQ16213.1"/>
    <property type="molecule type" value="Genomic_DNA"/>
</dbReference>
<reference evidence="12" key="1">
    <citation type="journal article" date="2023" name="Arch. Microbiol.">
        <title>Desulfoferula mesophilus gen. nov. sp. nov., a mesophilic sulfate-reducing bacterium isolated from a brackish lake sediment.</title>
        <authorList>
            <person name="Watanabe T."/>
            <person name="Yabe T."/>
            <person name="Tsuji J.M."/>
            <person name="Fukui M."/>
        </authorList>
    </citation>
    <scope>NUCLEOTIDE SEQUENCE</scope>
    <source>
        <strain evidence="12">12FAK</strain>
    </source>
</reference>
<dbReference type="EMBL" id="AP028679">
    <property type="protein sequence ID" value="BEQ16201.1"/>
    <property type="molecule type" value="Genomic_DNA"/>
</dbReference>
<dbReference type="KEGG" id="dmp:FAK_23970"/>
<evidence type="ECO:0000313" key="14">
    <source>
        <dbReference type="EMBL" id="BEQ16396.1"/>
    </source>
</evidence>
<protein>
    <submittedName>
        <fullName evidence="12">Transposase</fullName>
    </submittedName>
</protein>
<keyword evidence="18" id="KW-1185">Reference proteome</keyword>
<evidence type="ECO:0000313" key="13">
    <source>
        <dbReference type="EMBL" id="BEQ16213.1"/>
    </source>
</evidence>
<evidence type="ECO:0000259" key="1">
    <source>
        <dbReference type="PROSITE" id="PS50994"/>
    </source>
</evidence>
<organism evidence="12 18">
    <name type="scientific">Desulfoferula mesophila</name>
    <dbReference type="NCBI Taxonomy" id="3058419"/>
    <lineage>
        <taxon>Bacteria</taxon>
        <taxon>Pseudomonadati</taxon>
        <taxon>Thermodesulfobacteriota</taxon>
        <taxon>Desulfarculia</taxon>
        <taxon>Desulfarculales</taxon>
        <taxon>Desulfarculaceae</taxon>
        <taxon>Desulfoferula</taxon>
    </lineage>
</organism>
<dbReference type="EMBL" id="AP028679">
    <property type="protein sequence ID" value="BEQ16196.1"/>
    <property type="molecule type" value="Genomic_DNA"/>
</dbReference>
<dbReference type="NCBIfam" id="NF033546">
    <property type="entry name" value="transpos_IS21"/>
    <property type="match status" value="1"/>
</dbReference>
<dbReference type="EMBL" id="AP028679">
    <property type="protein sequence ID" value="BEQ16883.1"/>
    <property type="molecule type" value="Genomic_DNA"/>
</dbReference>
<dbReference type="KEGG" id="dmp:FAK_40680"/>
<dbReference type="KEGG" id="dmp:FAK_40330"/>
<dbReference type="GO" id="GO:0015074">
    <property type="term" value="P:DNA integration"/>
    <property type="evidence" value="ECO:0007669"/>
    <property type="project" value="InterPro"/>
</dbReference>
<dbReference type="EMBL" id="AP028679">
    <property type="protein sequence ID" value="BEQ14405.1"/>
    <property type="molecule type" value="Genomic_DNA"/>
</dbReference>
<evidence type="ECO:0000313" key="17">
    <source>
        <dbReference type="EMBL" id="BEQ17002.1"/>
    </source>
</evidence>
<evidence type="ECO:0000313" key="10">
    <source>
        <dbReference type="EMBL" id="BEQ15340.1"/>
    </source>
</evidence>
<evidence type="ECO:0000313" key="11">
    <source>
        <dbReference type="EMBL" id="BEQ16196.1"/>
    </source>
</evidence>
<evidence type="ECO:0000313" key="12">
    <source>
        <dbReference type="EMBL" id="BEQ16201.1"/>
    </source>
</evidence>
<dbReference type="KEGG" id="dmp:FAK_02300"/>
<dbReference type="KEGG" id="dmp:FAK_14710"/>
<evidence type="ECO:0000313" key="9">
    <source>
        <dbReference type="EMBL" id="BEQ15331.1"/>
    </source>
</evidence>
<evidence type="ECO:0000313" key="5">
    <source>
        <dbReference type="EMBL" id="BEQ14171.1"/>
    </source>
</evidence>
<evidence type="ECO:0000313" key="3">
    <source>
        <dbReference type="EMBL" id="BEQ13164.1"/>
    </source>
</evidence>
<dbReference type="PANTHER" id="PTHR35004">
    <property type="entry name" value="TRANSPOSASE RV3428C-RELATED"/>
    <property type="match status" value="1"/>
</dbReference>
<dbReference type="InterPro" id="IPR001584">
    <property type="entry name" value="Integrase_cat-core"/>
</dbReference>
<dbReference type="EMBL" id="AP028679">
    <property type="protein sequence ID" value="BEQ13164.1"/>
    <property type="molecule type" value="Genomic_DNA"/>
</dbReference>
<dbReference type="EMBL" id="AP028679">
    <property type="protein sequence ID" value="BEQ15168.1"/>
    <property type="molecule type" value="Genomic_DNA"/>
</dbReference>
<dbReference type="KEGG" id="dmp:FAK_39490"/>
<dbReference type="KEGG" id="dmp:FAK_32620"/>
<dbReference type="EMBL" id="AP028679">
    <property type="protein sequence ID" value="BEQ13278.1"/>
    <property type="molecule type" value="Genomic_DNA"/>
</dbReference>
<dbReference type="Pfam" id="PF22483">
    <property type="entry name" value="Mu-transpos_C_2"/>
    <property type="match status" value="1"/>
</dbReference>
<evidence type="ECO:0000313" key="15">
    <source>
        <dbReference type="EMBL" id="BEQ16883.1"/>
    </source>
</evidence>
<evidence type="ECO:0000313" key="4">
    <source>
        <dbReference type="EMBL" id="BEQ13278.1"/>
    </source>
</evidence>
<dbReference type="AlphaFoldDB" id="A0AAU9EGB3"/>
<gene>
    <name evidence="12" type="primary">istA</name>
    <name evidence="2" type="ORF">FAK_02090</name>
    <name evidence="3" type="ORF">FAK_02300</name>
    <name evidence="4" type="ORF">FAK_03440</name>
    <name evidence="5" type="ORF">FAK_12370</name>
    <name evidence="6" type="ORF">FAK_14710</name>
    <name evidence="7" type="ORF">FAK_18760</name>
    <name evidence="8" type="ORF">FAK_22340</name>
    <name evidence="9" type="ORF">FAK_23970</name>
    <name evidence="10" type="ORF">FAK_24060</name>
    <name evidence="11" type="ORF">FAK_32620</name>
    <name evidence="12" type="ORF">FAK_32670</name>
    <name evidence="13" type="ORF">FAK_32790</name>
    <name evidence="14" type="ORF">FAK_34620</name>
    <name evidence="15" type="ORF">FAK_39490</name>
    <name evidence="16" type="ORF">FAK_40330</name>
    <name evidence="17" type="ORF">FAK_40680</name>
</gene>
<evidence type="ECO:0000313" key="2">
    <source>
        <dbReference type="EMBL" id="BEQ13143.1"/>
    </source>
</evidence>
<reference evidence="12" key="3">
    <citation type="submission" date="2023-07" db="EMBL/GenBank/DDBJ databases">
        <authorList>
            <person name="Watanabe T."/>
            <person name="Tsuji J.M."/>
        </authorList>
    </citation>
    <scope>NUCLEOTIDE SEQUENCE</scope>
    <source>
        <strain evidence="12">12FAK</strain>
    </source>
</reference>
<accession>A0AAU9EGB3</accession>
<dbReference type="EMBL" id="AP028679">
    <property type="protein sequence ID" value="BEQ16967.1"/>
    <property type="molecule type" value="Genomic_DNA"/>
</dbReference>
<dbReference type="EMBL" id="AP028679">
    <property type="protein sequence ID" value="BEQ15331.1"/>
    <property type="molecule type" value="Genomic_DNA"/>
</dbReference>